<dbReference type="PANTHER" id="PTHR24025">
    <property type="entry name" value="DESMOGLEIN FAMILY MEMBER"/>
    <property type="match status" value="1"/>
</dbReference>
<keyword evidence="5" id="KW-0677">Repeat</keyword>
<dbReference type="Pfam" id="PF00028">
    <property type="entry name" value="Cadherin"/>
    <property type="match status" value="5"/>
</dbReference>
<evidence type="ECO:0000256" key="5">
    <source>
        <dbReference type="ARBA" id="ARBA00022737"/>
    </source>
</evidence>
<evidence type="ECO:0000256" key="8">
    <source>
        <dbReference type="ARBA" id="ARBA00022989"/>
    </source>
</evidence>
<evidence type="ECO:0000259" key="13">
    <source>
        <dbReference type="PROSITE" id="PS50268"/>
    </source>
</evidence>
<dbReference type="SMART" id="SM00112">
    <property type="entry name" value="CA"/>
    <property type="match status" value="6"/>
</dbReference>
<protein>
    <recommendedName>
        <fullName evidence="13">Cadherin domain-containing protein</fullName>
    </recommendedName>
</protein>
<feature type="domain" description="Cadherin" evidence="13">
    <location>
        <begin position="622"/>
        <end position="730"/>
    </location>
</feature>
<evidence type="ECO:0000256" key="12">
    <source>
        <dbReference type="SAM" id="Phobius"/>
    </source>
</evidence>
<keyword evidence="7" id="KW-0130">Cell adhesion</keyword>
<dbReference type="PANTHER" id="PTHR24025:SF23">
    <property type="entry name" value="NEURAL-CADHERIN"/>
    <property type="match status" value="1"/>
</dbReference>
<keyword evidence="10" id="KW-0325">Glycoprotein</keyword>
<keyword evidence="3 12" id="KW-0812">Transmembrane</keyword>
<reference evidence="15" key="2">
    <citation type="submission" date="2023-11" db="UniProtKB">
        <authorList>
            <consortium name="WormBaseParasite"/>
        </authorList>
    </citation>
    <scope>IDENTIFICATION</scope>
</reference>
<dbReference type="FunFam" id="2.60.40.60:FF:000116">
    <property type="entry name" value="Dachsous cadherin-related 2"/>
    <property type="match status" value="1"/>
</dbReference>
<dbReference type="InterPro" id="IPR015919">
    <property type="entry name" value="Cadherin-like_sf"/>
</dbReference>
<dbReference type="Proteomes" id="UP000050792">
    <property type="component" value="Unassembled WGS sequence"/>
</dbReference>
<organism evidence="14 15">
    <name type="scientific">Schistosoma rodhaini</name>
    <dbReference type="NCBI Taxonomy" id="6188"/>
    <lineage>
        <taxon>Eukaryota</taxon>
        <taxon>Metazoa</taxon>
        <taxon>Spiralia</taxon>
        <taxon>Lophotrochozoa</taxon>
        <taxon>Platyhelminthes</taxon>
        <taxon>Trematoda</taxon>
        <taxon>Digenea</taxon>
        <taxon>Strigeidida</taxon>
        <taxon>Schistosomatoidea</taxon>
        <taxon>Schistosomatidae</taxon>
        <taxon>Schistosoma</taxon>
    </lineage>
</organism>
<evidence type="ECO:0000256" key="7">
    <source>
        <dbReference type="ARBA" id="ARBA00022889"/>
    </source>
</evidence>
<dbReference type="PROSITE" id="PS00232">
    <property type="entry name" value="CADHERIN_1"/>
    <property type="match status" value="3"/>
</dbReference>
<feature type="domain" description="Cadherin" evidence="13">
    <location>
        <begin position="731"/>
        <end position="870"/>
    </location>
</feature>
<keyword evidence="9 12" id="KW-0472">Membrane</keyword>
<keyword evidence="14" id="KW-1185">Reference proteome</keyword>
<keyword evidence="6 11" id="KW-0106">Calcium</keyword>
<dbReference type="GO" id="GO:0005886">
    <property type="term" value="C:plasma membrane"/>
    <property type="evidence" value="ECO:0007669"/>
    <property type="project" value="UniProtKB-SubCell"/>
</dbReference>
<sequence>MFKLQFIFTSFIQSDYRADKLYFLESLFISSSKVRLNYSFILIFIMICDIWFTTSTEILVNNSIDTLMVNNTVDRKLSDRLVIRSAKVMYDNSQSPSVATPITFNVNENTPTGTIIGYIPDLIYPTPLANIKFTLPHNTFFEIDYKGALRVIGELDRDDNPYLCLEPGYPQHCIWSSFAITTDGQYIGLRITVNDLNDNIPKWPQSFILINVQEEMKTKQTFELPLASDPDYGINSIQEYRLETDGMESIYFKLLVEKHSMENLSSYNFHLVLSVVESLDRERQAWYNLSLLAVDGNKPYHTGTLKITVHITDENDHAPIFSSKMYQAVISEDLEIGSVIYLTENNKTFNNVDPLDILSDDSSSKLLTKNQLYATDPDEGLNGEIEYHYAASTPKSVLENFELDKHTGLLYIARTLNYDIGPNEWNFQVIASDKGRPSRSSTTTVQISLNDANTHAPTIKSRIQLSENYKQHLSRLNISITLNNHNILHIPENVPHTNDALVVLTVSDQDTGLGGSFECNLEPNVMNTFIKSSILLDIPSYHEHKDHITIPSVTEQFHLNFTGKLPRWKIYSIYATTTFDRELEPTRLLHIVCIDEGTPQMTSTFTLTVIIEDENDNAPEFTENQYEIHVTEENQPNSTVGRIVAIDKDANKNGKVNYQIQWPNQYKQYNNLFILTEHGKLIATQSLDRERVPNGYKFTVVAFDSGIPSLSTSANVHIILDDINDCIPKFSQSEYNFTIVEDFMQNYTGSRIIGMVTATDCDIGLNSMLIYSLLDPGLPFEINSHGLLKTNRIIDRESQSIYQFTVLAIDGGVQLENRYLPVNYQIGDYEEENYEVSKDKITSQIKNKIHTSAVTVRILVSDLNDNTPIFVYPNTSVFKVRLSVHEKKGFIVTRLVAVDKDSGRNGEIHYSLLKGDPKHVFGLRHDTGEIIVTNTIQKSKDVSTILSIQASDRGVPPKSSKIDVQIIITDSPPIGRSLGTLDEYQLANLKSLGLIGITEVDNSGAVELNKLIMMCIVVSTAILCIILIVTIGVFAKRTTCKNIFTSIKQRQSVKIRKTRGKNNVPDVVFKDNDDDIHQPNEFREETKNLKEKNSIEFCDVLSHVQYNHYQEMAQKSSLIPKTPNTLANAIKLDHLLQFVKDNNNNNNNNDIISNSNLYDNNNNTSDDHFSKSTLTNLHCDNTCSPDISINLPSYTKNNFTNDTLFMGHLECNRLITTEGSQETHTDSLPTSVINSVPYTSYTQDAVMTLPRVCAIHGAQGTAMKLLALPLNDSSYLGCSEMNRNLCTSSLNDAPVIDSDVDSGRGGSVNNIGSSPNSDQITLNHNVSSRKSDATVFPVHYVTGSLNFSLIPVSVATSLNITPSTSSNPPVLLPLSEVPNVSSESTLLNTKKYSKLTGDKLKVTFAENPNGEEISPRLTTSLDGTKPIIHYPTVSPDPVKKEKGPWRLIQCASNNVKL</sequence>
<evidence type="ECO:0000256" key="11">
    <source>
        <dbReference type="PROSITE-ProRule" id="PRU00043"/>
    </source>
</evidence>
<dbReference type="WBParaSite" id="SRDH1_29890.1">
    <property type="protein sequence ID" value="SRDH1_29890.1"/>
    <property type="gene ID" value="SRDH1_29890"/>
</dbReference>
<feature type="domain" description="Cadherin" evidence="13">
    <location>
        <begin position="322"/>
        <end position="459"/>
    </location>
</feature>
<dbReference type="PRINTS" id="PR00205">
    <property type="entry name" value="CADHERIN"/>
</dbReference>
<evidence type="ECO:0000313" key="14">
    <source>
        <dbReference type="Proteomes" id="UP000050792"/>
    </source>
</evidence>
<evidence type="ECO:0000256" key="10">
    <source>
        <dbReference type="ARBA" id="ARBA00023180"/>
    </source>
</evidence>
<dbReference type="GO" id="GO:0005509">
    <property type="term" value="F:calcium ion binding"/>
    <property type="evidence" value="ECO:0007669"/>
    <property type="project" value="UniProtKB-UniRule"/>
</dbReference>
<dbReference type="GO" id="GO:0007163">
    <property type="term" value="P:establishment or maintenance of cell polarity"/>
    <property type="evidence" value="ECO:0007669"/>
    <property type="project" value="UniProtKB-ARBA"/>
</dbReference>
<evidence type="ECO:0000256" key="1">
    <source>
        <dbReference type="ARBA" id="ARBA00004251"/>
    </source>
</evidence>
<reference evidence="14" key="1">
    <citation type="submission" date="2022-06" db="EMBL/GenBank/DDBJ databases">
        <authorList>
            <person name="Berger JAMES D."/>
            <person name="Berger JAMES D."/>
        </authorList>
    </citation>
    <scope>NUCLEOTIDE SEQUENCE [LARGE SCALE GENOMIC DNA]</scope>
</reference>
<keyword evidence="8 12" id="KW-1133">Transmembrane helix</keyword>
<evidence type="ECO:0000256" key="3">
    <source>
        <dbReference type="ARBA" id="ARBA00022692"/>
    </source>
</evidence>
<dbReference type="CDD" id="cd11304">
    <property type="entry name" value="Cadherin_repeat"/>
    <property type="match status" value="7"/>
</dbReference>
<evidence type="ECO:0000313" key="15">
    <source>
        <dbReference type="WBParaSite" id="SRDH1_29890.1"/>
    </source>
</evidence>
<feature type="domain" description="Cadherin" evidence="13">
    <location>
        <begin position="98"/>
        <end position="203"/>
    </location>
</feature>
<dbReference type="FunFam" id="2.60.40.60:FF:000007">
    <property type="entry name" value="Protocadherin alpha 2"/>
    <property type="match status" value="1"/>
</dbReference>
<keyword evidence="2" id="KW-1003">Cell membrane</keyword>
<dbReference type="FunFam" id="2.60.40.60:FF:000020">
    <property type="entry name" value="Dachsous cadherin-related 1b"/>
    <property type="match status" value="1"/>
</dbReference>
<keyword evidence="4" id="KW-0732">Signal</keyword>
<dbReference type="Gene3D" id="2.60.40.60">
    <property type="entry name" value="Cadherins"/>
    <property type="match status" value="7"/>
</dbReference>
<feature type="transmembrane region" description="Helical" evidence="12">
    <location>
        <begin position="1011"/>
        <end position="1035"/>
    </location>
</feature>
<evidence type="ECO:0000256" key="4">
    <source>
        <dbReference type="ARBA" id="ARBA00022729"/>
    </source>
</evidence>
<dbReference type="InterPro" id="IPR002126">
    <property type="entry name" value="Cadherin-like_dom"/>
</dbReference>
<comment type="subcellular location">
    <subcellularLocation>
        <location evidence="1">Cell membrane</location>
        <topology evidence="1">Single-pass type I membrane protein</topology>
    </subcellularLocation>
</comment>
<evidence type="ECO:0000256" key="2">
    <source>
        <dbReference type="ARBA" id="ARBA00022475"/>
    </source>
</evidence>
<dbReference type="InterPro" id="IPR050971">
    <property type="entry name" value="Cadherin-domain_protein"/>
</dbReference>
<dbReference type="GO" id="GO:0005911">
    <property type="term" value="C:cell-cell junction"/>
    <property type="evidence" value="ECO:0007669"/>
    <property type="project" value="TreeGrafter"/>
</dbReference>
<proteinExistence type="predicted"/>
<feature type="domain" description="Cadherin" evidence="13">
    <location>
        <begin position="490"/>
        <end position="621"/>
    </location>
</feature>
<evidence type="ECO:0000256" key="9">
    <source>
        <dbReference type="ARBA" id="ARBA00023136"/>
    </source>
</evidence>
<name>A0AA85EZZ3_9TREM</name>
<dbReference type="GO" id="GO:0007156">
    <property type="term" value="P:homophilic cell adhesion via plasma membrane adhesion molecules"/>
    <property type="evidence" value="ECO:0007669"/>
    <property type="project" value="InterPro"/>
</dbReference>
<dbReference type="SUPFAM" id="SSF49313">
    <property type="entry name" value="Cadherin-like"/>
    <property type="match status" value="6"/>
</dbReference>
<dbReference type="InterPro" id="IPR020894">
    <property type="entry name" value="Cadherin_CS"/>
</dbReference>
<accession>A0AA85EZZ3</accession>
<evidence type="ECO:0000256" key="6">
    <source>
        <dbReference type="ARBA" id="ARBA00022837"/>
    </source>
</evidence>
<dbReference type="PROSITE" id="PS50268">
    <property type="entry name" value="CADHERIN_2"/>
    <property type="match status" value="7"/>
</dbReference>
<feature type="domain" description="Cadherin" evidence="13">
    <location>
        <begin position="874"/>
        <end position="970"/>
    </location>
</feature>
<feature type="domain" description="Cadherin" evidence="13">
    <location>
        <begin position="204"/>
        <end position="321"/>
    </location>
</feature>